<evidence type="ECO:0000313" key="3">
    <source>
        <dbReference type="Proteomes" id="UP001152747"/>
    </source>
</evidence>
<reference evidence="2" key="1">
    <citation type="submission" date="2022-11" db="EMBL/GenBank/DDBJ databases">
        <authorList>
            <person name="Kikuchi T."/>
        </authorList>
    </citation>
    <scope>NUCLEOTIDE SEQUENCE</scope>
    <source>
        <strain evidence="2">PS1010</strain>
    </source>
</reference>
<dbReference type="OrthoDB" id="5843211at2759"/>
<evidence type="ECO:0000313" key="2">
    <source>
        <dbReference type="EMBL" id="CAI5456340.1"/>
    </source>
</evidence>
<dbReference type="EMBL" id="CANHGI010000006">
    <property type="protein sequence ID" value="CAI5456340.1"/>
    <property type="molecule type" value="Genomic_DNA"/>
</dbReference>
<comment type="caution">
    <text evidence="2">The sequence shown here is derived from an EMBL/GenBank/DDBJ whole genome shotgun (WGS) entry which is preliminary data.</text>
</comment>
<dbReference type="PANTHER" id="PTHR37433">
    <property type="entry name" value="PROTEIN CBG25136-RELATED"/>
    <property type="match status" value="1"/>
</dbReference>
<feature type="signal peptide" evidence="1">
    <location>
        <begin position="1"/>
        <end position="20"/>
    </location>
</feature>
<evidence type="ECO:0000256" key="1">
    <source>
        <dbReference type="SAM" id="SignalP"/>
    </source>
</evidence>
<sequence>MFEKYFPLILLLLNFDGFYAIQCHSCLTYCKTIDGKVDPVNCDCQSPSNEQCSAEACFAKIEIFSDEKTAIVQKGCISDFPAGQRGCQYASNTDAIHCFCDQNECNTRHKLNMYIPTRLPSVECCSCSSMNGDDCDAGCTNKCRGNYCIVDFDGNEQGCGLGYPRLPSFLRTDDYLHYQGGYLCTRYESSLSHVINGCVCTDPSGTCNDMNKTKLYRQKQVIDRRKDSQHYCYSLVHKAHRPFGQEVFSKSSTCEGHFCFISLTTSEIVLESAEYKHNYEDHEDFIGVSRPRYELQVGCIKVDDDEKVNVGCTVETQGNNSEILTKHCICDSHLCNFYHLAKGSHDPRPKAKSAEVKMIATHSKPVRLYTTTLEERSSTILVSRISTLNPFNLIISFSLFITYFYFL</sequence>
<dbReference type="Proteomes" id="UP001152747">
    <property type="component" value="Unassembled WGS sequence"/>
</dbReference>
<keyword evidence="3" id="KW-1185">Reference proteome</keyword>
<dbReference type="PANTHER" id="PTHR37433:SF15">
    <property type="entry name" value="PROTEIN CBG04492"/>
    <property type="match status" value="1"/>
</dbReference>
<evidence type="ECO:0008006" key="4">
    <source>
        <dbReference type="Google" id="ProtNLM"/>
    </source>
</evidence>
<keyword evidence="1" id="KW-0732">Signal</keyword>
<accession>A0A9P1NB27</accession>
<feature type="chain" id="PRO_5040342385" description="UPAR/Ly6 domain-containing protein" evidence="1">
    <location>
        <begin position="21"/>
        <end position="407"/>
    </location>
</feature>
<protein>
    <recommendedName>
        <fullName evidence="4">UPAR/Ly6 domain-containing protein</fullName>
    </recommendedName>
</protein>
<name>A0A9P1NB27_9PELO</name>
<gene>
    <name evidence="2" type="ORF">CAMP_LOCUS18977</name>
</gene>
<dbReference type="AlphaFoldDB" id="A0A9P1NB27"/>
<organism evidence="2 3">
    <name type="scientific">Caenorhabditis angaria</name>
    <dbReference type="NCBI Taxonomy" id="860376"/>
    <lineage>
        <taxon>Eukaryota</taxon>
        <taxon>Metazoa</taxon>
        <taxon>Ecdysozoa</taxon>
        <taxon>Nematoda</taxon>
        <taxon>Chromadorea</taxon>
        <taxon>Rhabditida</taxon>
        <taxon>Rhabditina</taxon>
        <taxon>Rhabditomorpha</taxon>
        <taxon>Rhabditoidea</taxon>
        <taxon>Rhabditidae</taxon>
        <taxon>Peloderinae</taxon>
        <taxon>Caenorhabditis</taxon>
    </lineage>
</organism>
<proteinExistence type="predicted"/>